<feature type="signal peptide" evidence="1">
    <location>
        <begin position="1"/>
        <end position="24"/>
    </location>
</feature>
<feature type="domain" description="Knottins-like" evidence="2">
    <location>
        <begin position="33"/>
        <end position="72"/>
    </location>
</feature>
<dbReference type="Pfam" id="PF00304">
    <property type="entry name" value="Gamma-thionin"/>
    <property type="match status" value="1"/>
</dbReference>
<sequence>MENLIKLFAIIFLILALRYSVAEAKGACGADKIQSKLYKGACLMFNDGPCKRTCIKEEYDSGKCVLTKCCCYYN</sequence>
<keyword evidence="1" id="KW-0732">Signal</keyword>
<dbReference type="Gene3D" id="3.30.30.10">
    <property type="entry name" value="Knottin, scorpion toxin-like"/>
    <property type="match status" value="1"/>
</dbReference>
<accession>A4PHQ2</accession>
<dbReference type="SUPFAM" id="SSF57095">
    <property type="entry name" value="Scorpion toxin-like"/>
    <property type="match status" value="1"/>
</dbReference>
<reference evidence="3" key="1">
    <citation type="journal article" date="2007" name="Sex. Plant Reprod.">
        <title>Expression of stigma- and anther-specific genes located in the S locus region of Ipomoea trifida.</title>
        <authorList>
            <person name="Rahman M.H."/>
            <person name="Uchiyama M."/>
            <person name="Kuno M."/>
            <person name="Hirashima N."/>
            <person name="Suwabe K."/>
            <person name="Tsuchiya T."/>
            <person name="Kagaya Y."/>
            <person name="Kobayashi I."/>
            <person name="Kakeda K."/>
            <person name="Kowyama Y."/>
        </authorList>
    </citation>
    <scope>NUCLEOTIDE SEQUENCE</scope>
    <source>
        <strain evidence="3">S29 homozygote</strain>
        <tissue evidence="3">Anther</tissue>
    </source>
</reference>
<dbReference type="AlphaFoldDB" id="A4PHQ2"/>
<dbReference type="EMBL" id="AB288079">
    <property type="protein sequence ID" value="BAF52547.1"/>
    <property type="molecule type" value="mRNA"/>
</dbReference>
<proteinExistence type="evidence at transcript level"/>
<dbReference type="InterPro" id="IPR003614">
    <property type="entry name" value="Knottins"/>
</dbReference>
<dbReference type="InterPro" id="IPR036574">
    <property type="entry name" value="Scorpion_toxin-like_sf"/>
</dbReference>
<name>A4PHQ2_IPOTF</name>
<organism evidence="3">
    <name type="scientific">Ipomoea trifida</name>
    <name type="common">Morning glory</name>
    <dbReference type="NCBI Taxonomy" id="35884"/>
    <lineage>
        <taxon>Eukaryota</taxon>
        <taxon>Viridiplantae</taxon>
        <taxon>Streptophyta</taxon>
        <taxon>Embryophyta</taxon>
        <taxon>Tracheophyta</taxon>
        <taxon>Spermatophyta</taxon>
        <taxon>Magnoliopsida</taxon>
        <taxon>eudicotyledons</taxon>
        <taxon>Gunneridae</taxon>
        <taxon>Pentapetalae</taxon>
        <taxon>asterids</taxon>
        <taxon>lamiids</taxon>
        <taxon>Solanales</taxon>
        <taxon>Convolvulaceae</taxon>
        <taxon>Ipomoeeae</taxon>
        <taxon>Ipomoea</taxon>
    </lineage>
</organism>
<evidence type="ECO:0000256" key="1">
    <source>
        <dbReference type="SAM" id="SignalP"/>
    </source>
</evidence>
<gene>
    <name evidence="3" type="primary">S29AB3</name>
</gene>
<protein>
    <submittedName>
        <fullName evidence="3">Defensin-like protein</fullName>
    </submittedName>
</protein>
<feature type="chain" id="PRO_5002672325" evidence="1">
    <location>
        <begin position="25"/>
        <end position="74"/>
    </location>
</feature>
<evidence type="ECO:0000313" key="3">
    <source>
        <dbReference type="EMBL" id="BAF52547.1"/>
    </source>
</evidence>
<evidence type="ECO:0000259" key="2">
    <source>
        <dbReference type="Pfam" id="PF00304"/>
    </source>
</evidence>